<dbReference type="PANTHER" id="PTHR35848">
    <property type="entry name" value="OXALATE-BINDING PROTEIN"/>
    <property type="match status" value="1"/>
</dbReference>
<protein>
    <submittedName>
        <fullName evidence="3">Unannotated protein</fullName>
    </submittedName>
</protein>
<evidence type="ECO:0000256" key="1">
    <source>
        <dbReference type="ARBA" id="ARBA00022723"/>
    </source>
</evidence>
<sequence length="300" mass="32397">MTPVEQVPTVRTDELDGPVVVRFEDLVPGWHEAKCSTEAGFLRWLSPYVGGPPGHLHEHPATGLVGVHSTMGVMGLLSGQRQWGVHRHTTTEIYLILRGHVATVEAGGVSQPMGPMDLLYIPREAPHAVRAVGEEDVLLMYVHDDHERLGESRYYADDDPSVQGPDIHPTVVRWNDLEPWWGAPGAGLAGSFNWSVTWAGGGEGRLNLNPGVAAVGEGCAMGATVIAAANAQEPERWETVRYLQVVSGRVSVEGRPDLGVLGAYDVLIVPPGHSHALRAVGLDDATIVWFHEDDGRPLAH</sequence>
<proteinExistence type="predicted"/>
<dbReference type="EMBL" id="CAFBLQ010000029">
    <property type="protein sequence ID" value="CAB4864155.1"/>
    <property type="molecule type" value="Genomic_DNA"/>
</dbReference>
<evidence type="ECO:0000313" key="3">
    <source>
        <dbReference type="EMBL" id="CAB4864155.1"/>
    </source>
</evidence>
<dbReference type="SUPFAM" id="SSF51182">
    <property type="entry name" value="RmlC-like cupins"/>
    <property type="match status" value="1"/>
</dbReference>
<dbReference type="InterPro" id="IPR014710">
    <property type="entry name" value="RmlC-like_jellyroll"/>
</dbReference>
<reference evidence="3" key="1">
    <citation type="submission" date="2020-05" db="EMBL/GenBank/DDBJ databases">
        <authorList>
            <person name="Chiriac C."/>
            <person name="Salcher M."/>
            <person name="Ghai R."/>
            <person name="Kavagutti S V."/>
        </authorList>
    </citation>
    <scope>NUCLEOTIDE SEQUENCE</scope>
</reference>
<gene>
    <name evidence="3" type="ORF">UFOPK3423_00400</name>
</gene>
<dbReference type="AlphaFoldDB" id="A0A6J7D541"/>
<feature type="domain" description="Cupin type-2" evidence="2">
    <location>
        <begin position="76"/>
        <end position="142"/>
    </location>
</feature>
<keyword evidence="1" id="KW-0479">Metal-binding</keyword>
<organism evidence="3">
    <name type="scientific">freshwater metagenome</name>
    <dbReference type="NCBI Taxonomy" id="449393"/>
    <lineage>
        <taxon>unclassified sequences</taxon>
        <taxon>metagenomes</taxon>
        <taxon>ecological metagenomes</taxon>
    </lineage>
</organism>
<evidence type="ECO:0000259" key="2">
    <source>
        <dbReference type="Pfam" id="PF07883"/>
    </source>
</evidence>
<dbReference type="InterPro" id="IPR011051">
    <property type="entry name" value="RmlC_Cupin_sf"/>
</dbReference>
<dbReference type="GO" id="GO:0046872">
    <property type="term" value="F:metal ion binding"/>
    <property type="evidence" value="ECO:0007669"/>
    <property type="project" value="UniProtKB-KW"/>
</dbReference>
<dbReference type="InterPro" id="IPR051610">
    <property type="entry name" value="GPI/OXD"/>
</dbReference>
<dbReference type="Gene3D" id="2.60.120.10">
    <property type="entry name" value="Jelly Rolls"/>
    <property type="match status" value="2"/>
</dbReference>
<dbReference type="Pfam" id="PF07883">
    <property type="entry name" value="Cupin_2"/>
    <property type="match status" value="1"/>
</dbReference>
<dbReference type="PANTHER" id="PTHR35848:SF6">
    <property type="entry name" value="CUPIN TYPE-2 DOMAIN-CONTAINING PROTEIN"/>
    <property type="match status" value="1"/>
</dbReference>
<name>A0A6J7D541_9ZZZZ</name>
<dbReference type="InterPro" id="IPR013096">
    <property type="entry name" value="Cupin_2"/>
</dbReference>
<accession>A0A6J7D541</accession>